<evidence type="ECO:0000313" key="3">
    <source>
        <dbReference type="Proteomes" id="UP000799118"/>
    </source>
</evidence>
<evidence type="ECO:0000313" key="2">
    <source>
        <dbReference type="EMBL" id="KAE9382820.1"/>
    </source>
</evidence>
<proteinExistence type="predicted"/>
<name>A0A6A4GBP7_9AGAR</name>
<dbReference type="OrthoDB" id="76293at2759"/>
<organism evidence="2 3">
    <name type="scientific">Gymnopus androsaceus JB14</name>
    <dbReference type="NCBI Taxonomy" id="1447944"/>
    <lineage>
        <taxon>Eukaryota</taxon>
        <taxon>Fungi</taxon>
        <taxon>Dikarya</taxon>
        <taxon>Basidiomycota</taxon>
        <taxon>Agaricomycotina</taxon>
        <taxon>Agaricomycetes</taxon>
        <taxon>Agaricomycetidae</taxon>
        <taxon>Agaricales</taxon>
        <taxon>Marasmiineae</taxon>
        <taxon>Omphalotaceae</taxon>
        <taxon>Gymnopus</taxon>
    </lineage>
</organism>
<accession>A0A6A4GBP7</accession>
<dbReference type="Proteomes" id="UP000799118">
    <property type="component" value="Unassembled WGS sequence"/>
</dbReference>
<sequence length="442" mass="48941">MITVATAVVFRHRLRRDWTLNNSERFEDNVTHISLSSHAPSTFKASSSGISFPAEYPPPLHSGYLRAGKLSKLLVSSEAFNFGLIRSATDYYCVYTSAFAVPKLLDSTKFAPLRGLDFSFYRSRSKYHTKFDVMPYTEGGDKAVWAIMQPAWAAGIALANDDNGSPSEERAVYFELFNIIQILLLLTYLLTFNITSLVVGPILLILVAIFEYALARSRAAKRQQATYYVSPSTTVVNESNAQHEDIQVGESSLSSSSTVNTPSTTNSGMVGMGLCRHRLGNAHPGDPVFEEVLVYIPKWATATKLTDGLIEVEENLPQDAQVAALNLSPVPHGKTTVIVNAMKTLHRYVQAKKTMKLCKALFPSQDSFAITDEDLDPLKAVKESGMMNLHLHHSWDPPPPMDEQDLPTMGLSRHVQDLLPLMPRRRSGPSDMEGYWGTGIII</sequence>
<keyword evidence="1" id="KW-0812">Transmembrane</keyword>
<evidence type="ECO:0000256" key="1">
    <source>
        <dbReference type="SAM" id="Phobius"/>
    </source>
</evidence>
<keyword evidence="3" id="KW-1185">Reference proteome</keyword>
<feature type="transmembrane region" description="Helical" evidence="1">
    <location>
        <begin position="197"/>
        <end position="215"/>
    </location>
</feature>
<gene>
    <name evidence="2" type="ORF">BT96DRAFT_1027499</name>
</gene>
<keyword evidence="1" id="KW-1133">Transmembrane helix</keyword>
<dbReference type="AlphaFoldDB" id="A0A6A4GBP7"/>
<reference evidence="2" key="1">
    <citation type="journal article" date="2019" name="Environ. Microbiol.">
        <title>Fungal ecological strategies reflected in gene transcription - a case study of two litter decomposers.</title>
        <authorList>
            <person name="Barbi F."/>
            <person name="Kohler A."/>
            <person name="Barry K."/>
            <person name="Baskaran P."/>
            <person name="Daum C."/>
            <person name="Fauchery L."/>
            <person name="Ihrmark K."/>
            <person name="Kuo A."/>
            <person name="LaButti K."/>
            <person name="Lipzen A."/>
            <person name="Morin E."/>
            <person name="Grigoriev I.V."/>
            <person name="Henrissat B."/>
            <person name="Lindahl B."/>
            <person name="Martin F."/>
        </authorList>
    </citation>
    <scope>NUCLEOTIDE SEQUENCE</scope>
    <source>
        <strain evidence="2">JB14</strain>
    </source>
</reference>
<dbReference type="EMBL" id="ML770959">
    <property type="protein sequence ID" value="KAE9382820.1"/>
    <property type="molecule type" value="Genomic_DNA"/>
</dbReference>
<protein>
    <submittedName>
        <fullName evidence="2">Uncharacterized protein</fullName>
    </submittedName>
</protein>
<keyword evidence="1" id="KW-0472">Membrane</keyword>